<comment type="similarity">
    <text evidence="1">Belongs to the transglycosylase Slt family.</text>
</comment>
<dbReference type="PROSITE" id="PS00922">
    <property type="entry name" value="TRANSGLYCOSYLASE"/>
    <property type="match status" value="1"/>
</dbReference>
<evidence type="ECO:0000256" key="1">
    <source>
        <dbReference type="ARBA" id="ARBA00007734"/>
    </source>
</evidence>
<evidence type="ECO:0000313" key="7">
    <source>
        <dbReference type="Proteomes" id="UP000519439"/>
    </source>
</evidence>
<dbReference type="PANTHER" id="PTHR37423:SF2">
    <property type="entry name" value="MEMBRANE-BOUND LYTIC MUREIN TRANSGLYCOSYLASE C"/>
    <property type="match status" value="1"/>
</dbReference>
<dbReference type="Gene3D" id="1.25.20.10">
    <property type="entry name" value="Bacterial muramidases"/>
    <property type="match status" value="1"/>
</dbReference>
<dbReference type="InterPro" id="IPR008258">
    <property type="entry name" value="Transglycosylase_SLT_dom_1"/>
</dbReference>
<sequence length="681" mass="75117">MRPFIRLATSIALVQLSALTVQASEVIPSPADGSPAATLESFVPAHPAPGDLEHLQGIFKAYRDNDLTEAEVLKTKLAQPAAQALAEWFAIRSGLPVGLDRIMAFRRDNPDWPVTSQIRRRSEDALLAERRSPSEVRAFFAQQPPVTAAGRIALAFALKTDGAEQEASELIRHVWREDTFGPDVERRILDRFPGLLAQPDHRFRMERLLLKENWGGAQRAAGYAGKDYGLLVKARMAVFQGKKKAEKAFAAVPAPLRGDPSFLFSRALLQRRSNNLVEAADIIMQAPRDPELRVDGDEWWAEQRLIARSLLDKGNARKAYEVASHHAAESAAQQIEAEFHAGWIALRFLSDPATASRHFGTVAKTASTPISVARVAYWQGRAAEAAGQTQDARLFFERAAQNPTTYYGQLAQERLGRAIVLRNIDPLSADERQAFDRLIPVQAVQWLQRIGEPDLAVSLCSDLAQSLGDPRQLDALAGLAASQQNPRAVLAIGKIALQRGFPLDQHAYPLAAIPDFEPVGDEVEPAMVYAIARQESAFNPRAVSSAGARGLMQLMPATAKRTAQRFGVGFDLNRLTEDPSYNAKIGSAHLGELMEDWKGSHILAFASYNAGGGNVIKWVKSYGDPRKPDVDEVDWIERIPFYETRNYVQRVLENLRVYRQRLKEKVLPVPAPATAAATSTQ</sequence>
<dbReference type="GO" id="GO:0008933">
    <property type="term" value="F:peptidoglycan lytic transglycosylase activity"/>
    <property type="evidence" value="ECO:0007669"/>
    <property type="project" value="InterPro"/>
</dbReference>
<feature type="chain" id="PRO_5030574218" evidence="4">
    <location>
        <begin position="24"/>
        <end position="681"/>
    </location>
</feature>
<comment type="caution">
    <text evidence="6">The sequence shown here is derived from an EMBL/GenBank/DDBJ whole genome shotgun (WGS) entry which is preliminary data.</text>
</comment>
<dbReference type="SUPFAM" id="SSF53955">
    <property type="entry name" value="Lysozyme-like"/>
    <property type="match status" value="1"/>
</dbReference>
<dbReference type="InterPro" id="IPR000189">
    <property type="entry name" value="Transglyc_AS"/>
</dbReference>
<evidence type="ECO:0000256" key="4">
    <source>
        <dbReference type="SAM" id="SignalP"/>
    </source>
</evidence>
<dbReference type="Pfam" id="PF01464">
    <property type="entry name" value="SLT"/>
    <property type="match status" value="1"/>
</dbReference>
<protein>
    <submittedName>
        <fullName evidence="6">Soluble lytic murein transglycosylase</fullName>
        <ecNumber evidence="6">3.2.1.-</ecNumber>
    </submittedName>
</protein>
<dbReference type="AlphaFoldDB" id="A0A7W6N6W9"/>
<dbReference type="GO" id="GO:0000270">
    <property type="term" value="P:peptidoglycan metabolic process"/>
    <property type="evidence" value="ECO:0007669"/>
    <property type="project" value="InterPro"/>
</dbReference>
<evidence type="ECO:0000256" key="2">
    <source>
        <dbReference type="ARBA" id="ARBA00009387"/>
    </source>
</evidence>
<organism evidence="6 7">
    <name type="scientific">Microvirga flocculans</name>
    <dbReference type="NCBI Taxonomy" id="217168"/>
    <lineage>
        <taxon>Bacteria</taxon>
        <taxon>Pseudomonadati</taxon>
        <taxon>Pseudomonadota</taxon>
        <taxon>Alphaproteobacteria</taxon>
        <taxon>Hyphomicrobiales</taxon>
        <taxon>Methylobacteriaceae</taxon>
        <taxon>Microvirga</taxon>
    </lineage>
</organism>
<keyword evidence="7" id="KW-1185">Reference proteome</keyword>
<dbReference type="Gene3D" id="1.10.530.10">
    <property type="match status" value="1"/>
</dbReference>
<accession>A0A7W6N6W9</accession>
<feature type="domain" description="Transglycosylase SLT" evidence="5">
    <location>
        <begin position="521"/>
        <end position="625"/>
    </location>
</feature>
<comment type="similarity">
    <text evidence="2">Belongs to the virb1 family.</text>
</comment>
<evidence type="ECO:0000256" key="3">
    <source>
        <dbReference type="ARBA" id="ARBA00022729"/>
    </source>
</evidence>
<evidence type="ECO:0000259" key="5">
    <source>
        <dbReference type="Pfam" id="PF01464"/>
    </source>
</evidence>
<keyword evidence="6" id="KW-0326">Glycosidase</keyword>
<dbReference type="GO" id="GO:0042597">
    <property type="term" value="C:periplasmic space"/>
    <property type="evidence" value="ECO:0007669"/>
    <property type="project" value="InterPro"/>
</dbReference>
<name>A0A7W6N6W9_9HYPH</name>
<dbReference type="CDD" id="cd13401">
    <property type="entry name" value="Slt70-like"/>
    <property type="match status" value="1"/>
</dbReference>
<proteinExistence type="inferred from homology"/>
<dbReference type="RefSeq" id="WP_027317446.1">
    <property type="nucleotide sequence ID" value="NZ_JACIDC010000003.1"/>
</dbReference>
<dbReference type="Proteomes" id="UP000519439">
    <property type="component" value="Unassembled WGS sequence"/>
</dbReference>
<evidence type="ECO:0000313" key="6">
    <source>
        <dbReference type="EMBL" id="MBB4039493.1"/>
    </source>
</evidence>
<gene>
    <name evidence="6" type="ORF">GGR34_001135</name>
</gene>
<reference evidence="6 7" key="1">
    <citation type="submission" date="2020-08" db="EMBL/GenBank/DDBJ databases">
        <title>Genomic Encyclopedia of Type Strains, Phase IV (KMG-IV): sequencing the most valuable type-strain genomes for metagenomic binning, comparative biology and taxonomic classification.</title>
        <authorList>
            <person name="Goeker M."/>
        </authorList>
    </citation>
    <scope>NUCLEOTIDE SEQUENCE [LARGE SCALE GENOMIC DNA]</scope>
    <source>
        <strain evidence="6 7">DSM 15743</strain>
    </source>
</reference>
<keyword evidence="6" id="KW-0378">Hydrolase</keyword>
<dbReference type="EMBL" id="JACIDC010000003">
    <property type="protein sequence ID" value="MBB4039493.1"/>
    <property type="molecule type" value="Genomic_DNA"/>
</dbReference>
<keyword evidence="3 4" id="KW-0732">Signal</keyword>
<dbReference type="GO" id="GO:0016020">
    <property type="term" value="C:membrane"/>
    <property type="evidence" value="ECO:0007669"/>
    <property type="project" value="InterPro"/>
</dbReference>
<dbReference type="GO" id="GO:0004553">
    <property type="term" value="F:hydrolase activity, hydrolyzing O-glycosyl compounds"/>
    <property type="evidence" value="ECO:0007669"/>
    <property type="project" value="InterPro"/>
</dbReference>
<dbReference type="InterPro" id="IPR023346">
    <property type="entry name" value="Lysozyme-like_dom_sf"/>
</dbReference>
<dbReference type="EC" id="3.2.1.-" evidence="6"/>
<feature type="signal peptide" evidence="4">
    <location>
        <begin position="1"/>
        <end position="23"/>
    </location>
</feature>
<dbReference type="SUPFAM" id="SSF48435">
    <property type="entry name" value="Bacterial muramidases"/>
    <property type="match status" value="1"/>
</dbReference>
<dbReference type="PANTHER" id="PTHR37423">
    <property type="entry name" value="SOLUBLE LYTIC MUREIN TRANSGLYCOSYLASE-RELATED"/>
    <property type="match status" value="1"/>
</dbReference>
<dbReference type="InterPro" id="IPR008939">
    <property type="entry name" value="Lytic_TGlycosylase_superhlx_U"/>
</dbReference>